<organism evidence="1 2">
    <name type="scientific">Paracholeplasma vituli</name>
    <dbReference type="NCBI Taxonomy" id="69473"/>
    <lineage>
        <taxon>Bacteria</taxon>
        <taxon>Bacillati</taxon>
        <taxon>Mycoplasmatota</taxon>
        <taxon>Mollicutes</taxon>
        <taxon>Acholeplasmatales</taxon>
        <taxon>Acholeplasmataceae</taxon>
        <taxon>Paracholeplasma</taxon>
    </lineage>
</organism>
<evidence type="ECO:0000313" key="1">
    <source>
        <dbReference type="EMBL" id="MCU0105274.1"/>
    </source>
</evidence>
<dbReference type="Pfam" id="PF10974">
    <property type="entry name" value="DUF2804"/>
    <property type="match status" value="1"/>
</dbReference>
<protein>
    <submittedName>
        <fullName evidence="1">DUF2804 domain-containing protein</fullName>
    </submittedName>
</protein>
<dbReference type="PANTHER" id="PTHR35868:SF3">
    <property type="entry name" value="DUF2804 DOMAIN-CONTAINING PROTEIN"/>
    <property type="match status" value="1"/>
</dbReference>
<dbReference type="InterPro" id="IPR021243">
    <property type="entry name" value="DUF2804"/>
</dbReference>
<dbReference type="RefSeq" id="WP_262096569.1">
    <property type="nucleotide sequence ID" value="NZ_JAOEGN010000011.1"/>
</dbReference>
<reference evidence="2" key="1">
    <citation type="submission" date="2023-07" db="EMBL/GenBank/DDBJ databases">
        <title>Novel Mycoplasma species identified in domestic and wild animals.</title>
        <authorList>
            <person name="Volokhov D.V."/>
            <person name="Furtak V.A."/>
            <person name="Zagorodnyaya T.A."/>
        </authorList>
    </citation>
    <scope>NUCLEOTIDE SEQUENCE [LARGE SCALE GENOMIC DNA]</scope>
    <source>
        <strain evidence="2">92-19</strain>
    </source>
</reference>
<keyword evidence="2" id="KW-1185">Reference proteome</keyword>
<name>A0ABT2PY53_9MOLU</name>
<proteinExistence type="predicted"/>
<dbReference type="PANTHER" id="PTHR35868">
    <property type="entry name" value="DUF2804 DOMAIN-CONTAINING PROTEIN-RELATED"/>
    <property type="match status" value="1"/>
</dbReference>
<dbReference type="EMBL" id="JAOEGN010000011">
    <property type="protein sequence ID" value="MCU0105274.1"/>
    <property type="molecule type" value="Genomic_DNA"/>
</dbReference>
<sequence length="340" mass="39431">MAEQRLTKGPLLDECGNLIESGYHEDLIRAYDRKDITVKGMRIKEWDYYYIGNQKHGIALTVADNSYMWLVSITTFEFELKQEHTKSLMGFFPMKRLGMPNSSRVGNVVFKKKGFSFEFLLENDRRHLIVSMDNYKANQRLSADIYLKENQNTSLVIATPFHKKGHFYYNHKINLMETEGSFTVGNSTYPLEGAFGTLDWGRGVWTYKNTWYWSSASGLYQQKTIGFNLGYGFGDTSKASENMFYYDGACYKFDHVIFNIPKKNDQYDYLSPWSFTSQSGDIELLFEPILDRSSASNVIIIKSIQHQVFGKFSGFFKLPDGKKIEFNNLMGFAERVINHW</sequence>
<evidence type="ECO:0000313" key="2">
    <source>
        <dbReference type="Proteomes" id="UP001209076"/>
    </source>
</evidence>
<gene>
    <name evidence="1" type="ORF">N7603_06345</name>
</gene>
<accession>A0ABT2PY53</accession>
<dbReference type="Proteomes" id="UP001209076">
    <property type="component" value="Unassembled WGS sequence"/>
</dbReference>
<comment type="caution">
    <text evidence="1">The sequence shown here is derived from an EMBL/GenBank/DDBJ whole genome shotgun (WGS) entry which is preliminary data.</text>
</comment>